<name>A0A5B8EEQ5_LACAM</name>
<dbReference type="Pfam" id="PF03610">
    <property type="entry name" value="EIIA-man"/>
    <property type="match status" value="1"/>
</dbReference>
<keyword evidence="1" id="KW-0808">Transferase</keyword>
<evidence type="ECO:0000259" key="2">
    <source>
        <dbReference type="PROSITE" id="PS51096"/>
    </source>
</evidence>
<dbReference type="GO" id="GO:0009401">
    <property type="term" value="P:phosphoenolpyruvate-dependent sugar phosphotransferase system"/>
    <property type="evidence" value="ECO:0007669"/>
    <property type="project" value="InterPro"/>
</dbReference>
<dbReference type="GO" id="GO:0016740">
    <property type="term" value="F:transferase activity"/>
    <property type="evidence" value="ECO:0007669"/>
    <property type="project" value="UniProtKB-KW"/>
</dbReference>
<gene>
    <name evidence="3" type="ORF">DM298_08600</name>
</gene>
<accession>A0A5B8EEQ5</accession>
<dbReference type="AlphaFoldDB" id="A0A5B8EEQ5"/>
<dbReference type="InterPro" id="IPR004701">
    <property type="entry name" value="PTS_EIIA_man-typ"/>
</dbReference>
<dbReference type="InterPro" id="IPR051471">
    <property type="entry name" value="Bacterial_PTS_sugar_comp"/>
</dbReference>
<dbReference type="Proteomes" id="UP000312326">
    <property type="component" value="Chromosome"/>
</dbReference>
<proteinExistence type="predicted"/>
<reference evidence="3 4" key="1">
    <citation type="submission" date="2018-06" db="EMBL/GenBank/DDBJ databases">
        <title>Complete genome sequnece of Lactobacillus amylovorus PMRA3.</title>
        <authorList>
            <person name="Nam Y.-D."/>
            <person name="Chung W.-H."/>
            <person name="Park Y.S."/>
            <person name="Kang J."/>
        </authorList>
    </citation>
    <scope>NUCLEOTIDE SEQUENCE [LARGE SCALE GENOMIC DNA]</scope>
    <source>
        <strain evidence="3 4">PMRA3</strain>
    </source>
</reference>
<dbReference type="EMBL" id="CP029754">
    <property type="protein sequence ID" value="QDD70905.1"/>
    <property type="molecule type" value="Genomic_DNA"/>
</dbReference>
<dbReference type="SUPFAM" id="SSF53062">
    <property type="entry name" value="PTS system fructose IIA component-like"/>
    <property type="match status" value="1"/>
</dbReference>
<evidence type="ECO:0000256" key="1">
    <source>
        <dbReference type="ARBA" id="ARBA00022679"/>
    </source>
</evidence>
<evidence type="ECO:0000313" key="4">
    <source>
        <dbReference type="Proteomes" id="UP000312326"/>
    </source>
</evidence>
<dbReference type="InterPro" id="IPR036662">
    <property type="entry name" value="PTS_EIIA_man-typ_sf"/>
</dbReference>
<dbReference type="PANTHER" id="PTHR33799:SF1">
    <property type="entry name" value="PTS SYSTEM MANNOSE-SPECIFIC EIIAB COMPONENT-RELATED"/>
    <property type="match status" value="1"/>
</dbReference>
<dbReference type="RefSeq" id="WP_139962447.1">
    <property type="nucleotide sequence ID" value="NZ_CP029754.1"/>
</dbReference>
<dbReference type="PROSITE" id="PS51096">
    <property type="entry name" value="PTS_EIIA_TYPE_4"/>
    <property type="match status" value="1"/>
</dbReference>
<dbReference type="GO" id="GO:0016020">
    <property type="term" value="C:membrane"/>
    <property type="evidence" value="ECO:0007669"/>
    <property type="project" value="InterPro"/>
</dbReference>
<feature type="domain" description="PTS EIIA type-4" evidence="2">
    <location>
        <begin position="1"/>
        <end position="123"/>
    </location>
</feature>
<protein>
    <submittedName>
        <fullName evidence="3">Multidrug transporter</fullName>
    </submittedName>
</protein>
<dbReference type="Gene3D" id="3.40.50.510">
    <property type="entry name" value="Phosphotransferase system, mannose-type IIA component"/>
    <property type="match status" value="1"/>
</dbReference>
<evidence type="ECO:0000313" key="3">
    <source>
        <dbReference type="EMBL" id="QDD70905.1"/>
    </source>
</evidence>
<sequence length="142" mass="15262">MEIIITGHGNFASGIESTVKLLAGSIKNVKYINFTEGMGKEDLMQDFQKAIESDKHIVFFCDLLGGTPYKKAAVISTKSDKDISVVCGCNVGALLENGLTGIDKFTDSVELANSLIKSTKQEIKLFGMSNHTNATEPLSDGI</sequence>
<dbReference type="PANTHER" id="PTHR33799">
    <property type="entry name" value="PTS PERMEASE-RELATED-RELATED"/>
    <property type="match status" value="1"/>
</dbReference>
<organism evidence="3 4">
    <name type="scientific">Lactobacillus amylovorus</name>
    <dbReference type="NCBI Taxonomy" id="1604"/>
    <lineage>
        <taxon>Bacteria</taxon>
        <taxon>Bacillati</taxon>
        <taxon>Bacillota</taxon>
        <taxon>Bacilli</taxon>
        <taxon>Lactobacillales</taxon>
        <taxon>Lactobacillaceae</taxon>
        <taxon>Lactobacillus</taxon>
    </lineage>
</organism>